<dbReference type="EMBL" id="KB467876">
    <property type="protein sequence ID" value="PCH36258.1"/>
    <property type="molecule type" value="Genomic_DNA"/>
</dbReference>
<keyword evidence="1" id="KW-0175">Coiled coil</keyword>
<dbReference type="PANTHER" id="PTHR28360">
    <property type="entry name" value="DYNACTIN SUBUNIT 3"/>
    <property type="match status" value="1"/>
</dbReference>
<feature type="coiled-coil region" evidence="1">
    <location>
        <begin position="198"/>
        <end position="264"/>
    </location>
</feature>
<feature type="compositionally biased region" description="Acidic residues" evidence="2">
    <location>
        <begin position="1"/>
        <end position="34"/>
    </location>
</feature>
<dbReference type="OMA" id="FVAWDDT"/>
<organism evidence="3 4">
    <name type="scientific">Wolfiporia cocos (strain MD-104)</name>
    <name type="common">Brown rot fungus</name>
    <dbReference type="NCBI Taxonomy" id="742152"/>
    <lineage>
        <taxon>Eukaryota</taxon>
        <taxon>Fungi</taxon>
        <taxon>Dikarya</taxon>
        <taxon>Basidiomycota</taxon>
        <taxon>Agaricomycotina</taxon>
        <taxon>Agaricomycetes</taxon>
        <taxon>Polyporales</taxon>
        <taxon>Phaeolaceae</taxon>
        <taxon>Wolfiporia</taxon>
    </lineage>
</organism>
<dbReference type="GO" id="GO:0005869">
    <property type="term" value="C:dynactin complex"/>
    <property type="evidence" value="ECO:0007669"/>
    <property type="project" value="InterPro"/>
</dbReference>
<keyword evidence="4" id="KW-1185">Reference proteome</keyword>
<dbReference type="PANTHER" id="PTHR28360:SF1">
    <property type="entry name" value="DYNACTIN SUBUNIT 3"/>
    <property type="match status" value="1"/>
</dbReference>
<sequence length="267" mass="30295">MEQEEDDIDQEDELEEQEGEEEGEIEQSADEVEPPNEVGKSEDKTEPSPPPPSMPPALSLDLRLRWLETLLYGARPDVAERKPHDAQKGTSLARRAAGLQHKLDTLVQGNDGLRKFMDHYDQHAQYLSPAFTLSGVLPTPAAPAYAHLSPTELDALLVEMEPDIRAADRDLREIQALEERGVTGAGRLAEHKDLQPRLDALLKAQEEDARRAEALERRIAKLMERYASRVDTLSELFVVWDETIGETEDQVSRLERDREERRRLGYE</sequence>
<dbReference type="InterPro" id="IPR009991">
    <property type="entry name" value="DCTN3"/>
</dbReference>
<reference evidence="3 4" key="1">
    <citation type="journal article" date="2012" name="Science">
        <title>The Paleozoic origin of enzymatic lignin decomposition reconstructed from 31 fungal genomes.</title>
        <authorList>
            <person name="Floudas D."/>
            <person name="Binder M."/>
            <person name="Riley R."/>
            <person name="Barry K."/>
            <person name="Blanchette R.A."/>
            <person name="Henrissat B."/>
            <person name="Martinez A.T."/>
            <person name="Otillar R."/>
            <person name="Spatafora J.W."/>
            <person name="Yadav J.S."/>
            <person name="Aerts A."/>
            <person name="Benoit I."/>
            <person name="Boyd A."/>
            <person name="Carlson A."/>
            <person name="Copeland A."/>
            <person name="Coutinho P.M."/>
            <person name="de Vries R.P."/>
            <person name="Ferreira P."/>
            <person name="Findley K."/>
            <person name="Foster B."/>
            <person name="Gaskell J."/>
            <person name="Glotzer D."/>
            <person name="Gorecki P."/>
            <person name="Heitman J."/>
            <person name="Hesse C."/>
            <person name="Hori C."/>
            <person name="Igarashi K."/>
            <person name="Jurgens J.A."/>
            <person name="Kallen N."/>
            <person name="Kersten P."/>
            <person name="Kohler A."/>
            <person name="Kuees U."/>
            <person name="Kumar T.K.A."/>
            <person name="Kuo A."/>
            <person name="LaButti K."/>
            <person name="Larrondo L.F."/>
            <person name="Lindquist E."/>
            <person name="Ling A."/>
            <person name="Lombard V."/>
            <person name="Lucas S."/>
            <person name="Lundell T."/>
            <person name="Martin R."/>
            <person name="McLaughlin D.J."/>
            <person name="Morgenstern I."/>
            <person name="Morin E."/>
            <person name="Murat C."/>
            <person name="Nagy L.G."/>
            <person name="Nolan M."/>
            <person name="Ohm R.A."/>
            <person name="Patyshakuliyeva A."/>
            <person name="Rokas A."/>
            <person name="Ruiz-Duenas F.J."/>
            <person name="Sabat G."/>
            <person name="Salamov A."/>
            <person name="Samejima M."/>
            <person name="Schmutz J."/>
            <person name="Slot J.C."/>
            <person name="St John F."/>
            <person name="Stenlid J."/>
            <person name="Sun H."/>
            <person name="Sun S."/>
            <person name="Syed K."/>
            <person name="Tsang A."/>
            <person name="Wiebenga A."/>
            <person name="Young D."/>
            <person name="Pisabarro A."/>
            <person name="Eastwood D.C."/>
            <person name="Martin F."/>
            <person name="Cullen D."/>
            <person name="Grigoriev I.V."/>
            <person name="Hibbett D.S."/>
        </authorList>
    </citation>
    <scope>NUCLEOTIDE SEQUENCE [LARGE SCALE GENOMIC DNA]</scope>
    <source>
        <strain evidence="3 4">MD-104</strain>
    </source>
</reference>
<evidence type="ECO:0000313" key="3">
    <source>
        <dbReference type="EMBL" id="PCH36258.1"/>
    </source>
</evidence>
<dbReference type="STRING" id="742152.A0A2H3JEZ1"/>
<dbReference type="Pfam" id="PF07426">
    <property type="entry name" value="Dynactin_p22"/>
    <property type="match status" value="1"/>
</dbReference>
<gene>
    <name evidence="3" type="ORF">WOLCODRAFT_81749</name>
</gene>
<dbReference type="Proteomes" id="UP000218811">
    <property type="component" value="Unassembled WGS sequence"/>
</dbReference>
<proteinExistence type="predicted"/>
<dbReference type="AlphaFoldDB" id="A0A2H3JEZ1"/>
<feature type="region of interest" description="Disordered" evidence="2">
    <location>
        <begin position="1"/>
        <end position="58"/>
    </location>
</feature>
<accession>A0A2H3JEZ1</accession>
<dbReference type="GO" id="GO:0061640">
    <property type="term" value="P:cytoskeleton-dependent cytokinesis"/>
    <property type="evidence" value="ECO:0007669"/>
    <property type="project" value="InterPro"/>
</dbReference>
<evidence type="ECO:0000313" key="4">
    <source>
        <dbReference type="Proteomes" id="UP000218811"/>
    </source>
</evidence>
<protein>
    <submittedName>
        <fullName evidence="3">Uncharacterized protein</fullName>
    </submittedName>
</protein>
<evidence type="ECO:0000256" key="1">
    <source>
        <dbReference type="SAM" id="Coils"/>
    </source>
</evidence>
<name>A0A2H3JEZ1_WOLCO</name>
<dbReference type="OrthoDB" id="16729at2759"/>
<evidence type="ECO:0000256" key="2">
    <source>
        <dbReference type="SAM" id="MobiDB-lite"/>
    </source>
</evidence>